<dbReference type="RefSeq" id="WP_058209270.1">
    <property type="nucleotide sequence ID" value="NZ_LKLP01000029.1"/>
</dbReference>
<protein>
    <submittedName>
        <fullName evidence="2">Transcription regulator</fullName>
    </submittedName>
</protein>
<accession>A0A0V8DJ37</accession>
<dbReference type="Pfam" id="PF01381">
    <property type="entry name" value="HTH_3"/>
    <property type="match status" value="1"/>
</dbReference>
<sequence length="112" mass="13114">MSEETIFYSRLKQEIEKSRKSTNQIERELGYSRNALHNYKNGTEPSGTRLIEIAEYFHVSPKFLIGKTNISSENSPIIIFEQLNDVQKLEMLKLCHNWSEKLIKNTQLPDIK</sequence>
<dbReference type="Gene3D" id="1.10.260.40">
    <property type="entry name" value="lambda repressor-like DNA-binding domains"/>
    <property type="match status" value="1"/>
</dbReference>
<comment type="caution">
    <text evidence="2">The sequence shown here is derived from an EMBL/GenBank/DDBJ whole genome shotgun (WGS) entry which is preliminary data.</text>
</comment>
<dbReference type="AlphaFoldDB" id="A0A0V8DJ37"/>
<reference evidence="3" key="1">
    <citation type="submission" date="2015-10" db="EMBL/GenBank/DDBJ databases">
        <title>Draft Genome Sequences of 11 Lactococcus lactis subspecies cremoris strains.</title>
        <authorList>
            <person name="Wels M."/>
            <person name="Backus L."/>
            <person name="Boekhorst J."/>
            <person name="Dijkstra A."/>
            <person name="Beerthuizen M."/>
            <person name="Kelly W."/>
            <person name="Siezen R."/>
            <person name="Bachmann H."/>
            <person name="Van Hijum S."/>
        </authorList>
    </citation>
    <scope>NUCLEOTIDE SEQUENCE [LARGE SCALE GENOMIC DNA]</scope>
    <source>
        <strain evidence="3">LMG8520</strain>
    </source>
</reference>
<dbReference type="EMBL" id="LKLP01000029">
    <property type="protein sequence ID" value="KSU13381.1"/>
    <property type="molecule type" value="Genomic_DNA"/>
</dbReference>
<evidence type="ECO:0000313" key="3">
    <source>
        <dbReference type="Proteomes" id="UP000054230"/>
    </source>
</evidence>
<dbReference type="InterPro" id="IPR010982">
    <property type="entry name" value="Lambda_DNA-bd_dom_sf"/>
</dbReference>
<dbReference type="CDD" id="cd00093">
    <property type="entry name" value="HTH_XRE"/>
    <property type="match status" value="1"/>
</dbReference>
<evidence type="ECO:0000313" key="2">
    <source>
        <dbReference type="EMBL" id="KSU13381.1"/>
    </source>
</evidence>
<proteinExistence type="predicted"/>
<organism evidence="2 3">
    <name type="scientific">Lactococcus lactis subsp. lactis</name>
    <name type="common">Streptococcus lactis</name>
    <dbReference type="NCBI Taxonomy" id="1360"/>
    <lineage>
        <taxon>Bacteria</taxon>
        <taxon>Bacillati</taxon>
        <taxon>Bacillota</taxon>
        <taxon>Bacilli</taxon>
        <taxon>Lactobacillales</taxon>
        <taxon>Streptococcaceae</taxon>
        <taxon>Lactococcus</taxon>
    </lineage>
</organism>
<dbReference type="SUPFAM" id="SSF47413">
    <property type="entry name" value="lambda repressor-like DNA-binding domains"/>
    <property type="match status" value="1"/>
</dbReference>
<evidence type="ECO:0000259" key="1">
    <source>
        <dbReference type="PROSITE" id="PS50943"/>
    </source>
</evidence>
<dbReference type="SMART" id="SM00530">
    <property type="entry name" value="HTH_XRE"/>
    <property type="match status" value="1"/>
</dbReference>
<dbReference type="PATRIC" id="fig|1360.106.peg.2640"/>
<dbReference type="GO" id="GO:0003677">
    <property type="term" value="F:DNA binding"/>
    <property type="evidence" value="ECO:0007669"/>
    <property type="project" value="InterPro"/>
</dbReference>
<gene>
    <name evidence="2" type="ORF">LMG8520_0567</name>
</gene>
<dbReference type="PROSITE" id="PS50943">
    <property type="entry name" value="HTH_CROC1"/>
    <property type="match status" value="1"/>
</dbReference>
<dbReference type="Proteomes" id="UP000054230">
    <property type="component" value="Unassembled WGS sequence"/>
</dbReference>
<dbReference type="InterPro" id="IPR001387">
    <property type="entry name" value="Cro/C1-type_HTH"/>
</dbReference>
<name>A0A0V8DJ37_LACLL</name>
<feature type="domain" description="HTH cro/C1-type" evidence="1">
    <location>
        <begin position="11"/>
        <end position="64"/>
    </location>
</feature>